<feature type="signal peptide" evidence="1">
    <location>
        <begin position="1"/>
        <end position="20"/>
    </location>
</feature>
<proteinExistence type="predicted"/>
<dbReference type="AlphaFoldDB" id="A0A2M4AW39"/>
<organism evidence="2">
    <name type="scientific">Anopheles triannulatus</name>
    <dbReference type="NCBI Taxonomy" id="58253"/>
    <lineage>
        <taxon>Eukaryota</taxon>
        <taxon>Metazoa</taxon>
        <taxon>Ecdysozoa</taxon>
        <taxon>Arthropoda</taxon>
        <taxon>Hexapoda</taxon>
        <taxon>Insecta</taxon>
        <taxon>Pterygota</taxon>
        <taxon>Neoptera</taxon>
        <taxon>Endopterygota</taxon>
        <taxon>Diptera</taxon>
        <taxon>Nematocera</taxon>
        <taxon>Culicoidea</taxon>
        <taxon>Culicidae</taxon>
        <taxon>Anophelinae</taxon>
        <taxon>Anopheles</taxon>
    </lineage>
</organism>
<protein>
    <submittedName>
        <fullName evidence="2">Putative secreted protein</fullName>
    </submittedName>
</protein>
<name>A0A2M4AW39_9DIPT</name>
<reference evidence="2" key="1">
    <citation type="submission" date="2018-01" db="EMBL/GenBank/DDBJ databases">
        <title>An insight into the sialome of Amazonian anophelines.</title>
        <authorList>
            <person name="Ribeiro J.M."/>
            <person name="Scarpassa V."/>
            <person name="Calvo E."/>
        </authorList>
    </citation>
    <scope>NUCLEOTIDE SEQUENCE</scope>
    <source>
        <tissue evidence="2">Salivary glands</tissue>
    </source>
</reference>
<evidence type="ECO:0000256" key="1">
    <source>
        <dbReference type="SAM" id="SignalP"/>
    </source>
</evidence>
<accession>A0A2M4AW39</accession>
<keyword evidence="1" id="KW-0732">Signal</keyword>
<dbReference type="EMBL" id="GGFK01011688">
    <property type="protein sequence ID" value="MBW45009.1"/>
    <property type="molecule type" value="Transcribed_RNA"/>
</dbReference>
<sequence length="178" mass="18995">MLMLLVRMLLSLLAFVGLLAGGMINSFPQETTGLSSPTERRLQCPRTMLVDPLSEDDAAMIVLVRPLPLRELRFKIMSLIPWERSVVTLTLLRTFSPLAVRLRIGKDSVGLATDEEGVGGVVLVLADPVTVVIMSNVFALFLVPVTLAGSDGGGASVDVEHALGAEELATSNWNVGIG</sequence>
<evidence type="ECO:0000313" key="2">
    <source>
        <dbReference type="EMBL" id="MBW45009.1"/>
    </source>
</evidence>
<feature type="chain" id="PRO_5014831073" evidence="1">
    <location>
        <begin position="21"/>
        <end position="178"/>
    </location>
</feature>